<protein>
    <submittedName>
        <fullName evidence="1">Uncharacterized protein</fullName>
    </submittedName>
</protein>
<dbReference type="EMBL" id="JAULSN010000007">
    <property type="protein sequence ID" value="KAK3366917.1"/>
    <property type="molecule type" value="Genomic_DNA"/>
</dbReference>
<evidence type="ECO:0000313" key="2">
    <source>
        <dbReference type="Proteomes" id="UP001287356"/>
    </source>
</evidence>
<gene>
    <name evidence="1" type="ORF">B0T24DRAFT_493037</name>
</gene>
<keyword evidence="2" id="KW-1185">Reference proteome</keyword>
<proteinExistence type="predicted"/>
<evidence type="ECO:0000313" key="1">
    <source>
        <dbReference type="EMBL" id="KAK3366917.1"/>
    </source>
</evidence>
<accession>A0AAE0JZI8</accession>
<dbReference type="Proteomes" id="UP001287356">
    <property type="component" value="Unassembled WGS sequence"/>
</dbReference>
<sequence length="58" mass="6921">MCVHRRVIFTCGHYVWQDLLLPCPTERAFDRGERFEACDIMWAHPYSTVKVETSCRRC</sequence>
<comment type="caution">
    <text evidence="1">The sequence shown here is derived from an EMBL/GenBank/DDBJ whole genome shotgun (WGS) entry which is preliminary data.</text>
</comment>
<reference evidence="1" key="2">
    <citation type="submission" date="2023-06" db="EMBL/GenBank/DDBJ databases">
        <authorList>
            <consortium name="Lawrence Berkeley National Laboratory"/>
            <person name="Haridas S."/>
            <person name="Hensen N."/>
            <person name="Bonometti L."/>
            <person name="Westerberg I."/>
            <person name="Brannstrom I.O."/>
            <person name="Guillou S."/>
            <person name="Cros-Aarteil S."/>
            <person name="Calhoun S."/>
            <person name="Kuo A."/>
            <person name="Mondo S."/>
            <person name="Pangilinan J."/>
            <person name="Riley R."/>
            <person name="Labutti K."/>
            <person name="Andreopoulos B."/>
            <person name="Lipzen A."/>
            <person name="Chen C."/>
            <person name="Yanf M."/>
            <person name="Daum C."/>
            <person name="Ng V."/>
            <person name="Clum A."/>
            <person name="Steindorff A."/>
            <person name="Ohm R."/>
            <person name="Martin F."/>
            <person name="Silar P."/>
            <person name="Natvig D."/>
            <person name="Lalanne C."/>
            <person name="Gautier V."/>
            <person name="Ament-Velasquez S.L."/>
            <person name="Kruys A."/>
            <person name="Hutchinson M.I."/>
            <person name="Powell A.J."/>
            <person name="Barry K."/>
            <person name="Miller A.N."/>
            <person name="Grigoriev I.V."/>
            <person name="Debuchy R."/>
            <person name="Gladieux P."/>
            <person name="Thoren M.H."/>
            <person name="Johannesson H."/>
        </authorList>
    </citation>
    <scope>NUCLEOTIDE SEQUENCE</scope>
    <source>
        <strain evidence="1">CBS 958.72</strain>
    </source>
</reference>
<dbReference type="AlphaFoldDB" id="A0AAE0JZI8"/>
<reference evidence="1" key="1">
    <citation type="journal article" date="2023" name="Mol. Phylogenet. Evol.">
        <title>Genome-scale phylogeny and comparative genomics of the fungal order Sordariales.</title>
        <authorList>
            <person name="Hensen N."/>
            <person name="Bonometti L."/>
            <person name="Westerberg I."/>
            <person name="Brannstrom I.O."/>
            <person name="Guillou S."/>
            <person name="Cros-Aarteil S."/>
            <person name="Calhoun S."/>
            <person name="Haridas S."/>
            <person name="Kuo A."/>
            <person name="Mondo S."/>
            <person name="Pangilinan J."/>
            <person name="Riley R."/>
            <person name="LaButti K."/>
            <person name="Andreopoulos B."/>
            <person name="Lipzen A."/>
            <person name="Chen C."/>
            <person name="Yan M."/>
            <person name="Daum C."/>
            <person name="Ng V."/>
            <person name="Clum A."/>
            <person name="Steindorff A."/>
            <person name="Ohm R.A."/>
            <person name="Martin F."/>
            <person name="Silar P."/>
            <person name="Natvig D.O."/>
            <person name="Lalanne C."/>
            <person name="Gautier V."/>
            <person name="Ament-Velasquez S.L."/>
            <person name="Kruys A."/>
            <person name="Hutchinson M.I."/>
            <person name="Powell A.J."/>
            <person name="Barry K."/>
            <person name="Miller A.N."/>
            <person name="Grigoriev I.V."/>
            <person name="Debuchy R."/>
            <person name="Gladieux P."/>
            <person name="Hiltunen Thoren M."/>
            <person name="Johannesson H."/>
        </authorList>
    </citation>
    <scope>NUCLEOTIDE SEQUENCE</scope>
    <source>
        <strain evidence="1">CBS 958.72</strain>
    </source>
</reference>
<feature type="non-terminal residue" evidence="1">
    <location>
        <position position="58"/>
    </location>
</feature>
<name>A0AAE0JZI8_9PEZI</name>
<organism evidence="1 2">
    <name type="scientific">Lasiosphaeria ovina</name>
    <dbReference type="NCBI Taxonomy" id="92902"/>
    <lineage>
        <taxon>Eukaryota</taxon>
        <taxon>Fungi</taxon>
        <taxon>Dikarya</taxon>
        <taxon>Ascomycota</taxon>
        <taxon>Pezizomycotina</taxon>
        <taxon>Sordariomycetes</taxon>
        <taxon>Sordariomycetidae</taxon>
        <taxon>Sordariales</taxon>
        <taxon>Lasiosphaeriaceae</taxon>
        <taxon>Lasiosphaeria</taxon>
    </lineage>
</organism>